<keyword evidence="1" id="KW-1133">Transmembrane helix</keyword>
<evidence type="ECO:0000256" key="1">
    <source>
        <dbReference type="SAM" id="Phobius"/>
    </source>
</evidence>
<gene>
    <name evidence="2" type="ORF">VIS19158_11283</name>
</gene>
<keyword evidence="1" id="KW-0472">Membrane</keyword>
<keyword evidence="1" id="KW-0812">Transmembrane</keyword>
<comment type="caution">
    <text evidence="2">The sequence shown here is derived from an EMBL/GenBank/DDBJ whole genome shotgun (WGS) entry which is preliminary data.</text>
</comment>
<protein>
    <submittedName>
        <fullName evidence="2">Uncharacterized protein</fullName>
    </submittedName>
</protein>
<dbReference type="AlphaFoldDB" id="F9RQ17"/>
<proteinExistence type="predicted"/>
<evidence type="ECO:0000313" key="2">
    <source>
        <dbReference type="EMBL" id="EGU34619.1"/>
    </source>
</evidence>
<feature type="transmembrane region" description="Helical" evidence="1">
    <location>
        <begin position="33"/>
        <end position="54"/>
    </location>
</feature>
<evidence type="ECO:0000313" key="3">
    <source>
        <dbReference type="Proteomes" id="UP000004349"/>
    </source>
</evidence>
<sequence>MMYAAATFGAFGIIWVIIAVCVADTNAITRLPLTLTILTIMIPLMVVMYPVALLSRYYGDNEKANTTFIRWTTEYFVGIGELAGMAKDAQSKGWFK</sequence>
<name>F9RQ17_9VIBR</name>
<accession>F9RQ17</accession>
<dbReference type="EMBL" id="AFWE01000156">
    <property type="protein sequence ID" value="EGU34619.1"/>
    <property type="molecule type" value="Genomic_DNA"/>
</dbReference>
<dbReference type="RefSeq" id="WP_005596297.1">
    <property type="nucleotide sequence ID" value="NZ_AFWE01000156.1"/>
</dbReference>
<dbReference type="Proteomes" id="UP000004349">
    <property type="component" value="Unassembled WGS sequence"/>
</dbReference>
<organism evidence="2 3">
    <name type="scientific">Vibrio scophthalmi LMG 19158</name>
    <dbReference type="NCBI Taxonomy" id="870967"/>
    <lineage>
        <taxon>Bacteria</taxon>
        <taxon>Pseudomonadati</taxon>
        <taxon>Pseudomonadota</taxon>
        <taxon>Gammaproteobacteria</taxon>
        <taxon>Vibrionales</taxon>
        <taxon>Vibrionaceae</taxon>
        <taxon>Vibrio</taxon>
    </lineage>
</organism>
<reference evidence="2 3" key="1">
    <citation type="journal article" date="2012" name="Int. J. Syst. Evol. Microbiol.">
        <title>Vibrio caribbeanicus sp. nov., isolated from the marine sponge Scleritoderma cyanea.</title>
        <authorList>
            <person name="Hoffmann M."/>
            <person name="Monday S.R."/>
            <person name="Allard M.W."/>
            <person name="Strain E.A."/>
            <person name="Whittaker P."/>
            <person name="Naum M."/>
            <person name="McCarthy P.J."/>
            <person name="Lopez J.V."/>
            <person name="Fischer M."/>
            <person name="Brown E.W."/>
        </authorList>
    </citation>
    <scope>NUCLEOTIDE SEQUENCE [LARGE SCALE GENOMIC DNA]</scope>
    <source>
        <strain evidence="2 3">LMG 19158</strain>
    </source>
</reference>